<dbReference type="AlphaFoldDB" id="A0A2V1GN77"/>
<dbReference type="OrthoDB" id="982725at2"/>
<gene>
    <name evidence="2" type="ORF">DC094_21415</name>
</gene>
<keyword evidence="3" id="KW-1185">Reference proteome</keyword>
<feature type="transmembrane region" description="Helical" evidence="1">
    <location>
        <begin position="221"/>
        <end position="239"/>
    </location>
</feature>
<proteinExistence type="predicted"/>
<keyword evidence="1" id="KW-0812">Transmembrane</keyword>
<keyword evidence="1" id="KW-1133">Transmembrane helix</keyword>
<evidence type="ECO:0000256" key="1">
    <source>
        <dbReference type="SAM" id="Phobius"/>
    </source>
</evidence>
<name>A0A2V1GN77_9GAMM</name>
<organism evidence="2 3">
    <name type="scientific">Pelagibaculum spongiae</name>
    <dbReference type="NCBI Taxonomy" id="2080658"/>
    <lineage>
        <taxon>Bacteria</taxon>
        <taxon>Pseudomonadati</taxon>
        <taxon>Pseudomonadota</taxon>
        <taxon>Gammaproteobacteria</taxon>
        <taxon>Oceanospirillales</taxon>
        <taxon>Pelagibaculum</taxon>
    </lineage>
</organism>
<comment type="caution">
    <text evidence="2">The sequence shown here is derived from an EMBL/GenBank/DDBJ whole genome shotgun (WGS) entry which is preliminary data.</text>
</comment>
<evidence type="ECO:0000313" key="3">
    <source>
        <dbReference type="Proteomes" id="UP000244906"/>
    </source>
</evidence>
<reference evidence="2 3" key="1">
    <citation type="submission" date="2018-04" db="EMBL/GenBank/DDBJ databases">
        <title>Thalassorhabdus spongiae gen. nov., sp. nov., isolated from a marine sponge in South-West Iceland.</title>
        <authorList>
            <person name="Knobloch S."/>
            <person name="Daussin A."/>
            <person name="Johannsson R."/>
            <person name="Marteinsson V.T."/>
        </authorList>
    </citation>
    <scope>NUCLEOTIDE SEQUENCE [LARGE SCALE GENOMIC DNA]</scope>
    <source>
        <strain evidence="2 3">Hp12</strain>
    </source>
</reference>
<protein>
    <submittedName>
        <fullName evidence="2">Uncharacterized protein</fullName>
    </submittedName>
</protein>
<dbReference type="EMBL" id="QDDL01000016">
    <property type="protein sequence ID" value="PVZ63468.1"/>
    <property type="molecule type" value="Genomic_DNA"/>
</dbReference>
<sequence length="345" mass="38630">METSATKTTTPALESLRLQVEDMLEYALEKGREVPVELICLGHQLSADDNIELQTDQLNRLKKMASAHQQLTRIVAPATPQMISMLAQDRRRSSPLTFLGKLPVLRQFSLLSIFFIVAFIGLAMLPEIGEVNVAECMTNDINCHNYHQLLVDKSNTENDMRINLLAIGFANLQGLDLLVIETFLLCCAGIGACFSNLYTINRYVGLGTYNPLLESTYWTRLIMGLMCGIIMAEVVPTSASEFGKPLVALLSGFASEVYYSMLQELVARFQRLFSNPDNKNNREVLQVEKQKSQLQQQRHQLNVANSLIDLKADLSQQQDPQLLKQTLDKGMNQILKQQSSTSAVD</sequence>
<dbReference type="Proteomes" id="UP000244906">
    <property type="component" value="Unassembled WGS sequence"/>
</dbReference>
<accession>A0A2V1GN77</accession>
<keyword evidence="1" id="KW-0472">Membrane</keyword>
<feature type="transmembrane region" description="Helical" evidence="1">
    <location>
        <begin position="108"/>
        <end position="125"/>
    </location>
</feature>
<evidence type="ECO:0000313" key="2">
    <source>
        <dbReference type="EMBL" id="PVZ63468.1"/>
    </source>
</evidence>
<feature type="transmembrane region" description="Helical" evidence="1">
    <location>
        <begin position="177"/>
        <end position="200"/>
    </location>
</feature>
<dbReference type="RefSeq" id="WP_116689162.1">
    <property type="nucleotide sequence ID" value="NZ_CAWNYD010000016.1"/>
</dbReference>